<gene>
    <name evidence="2" type="ORF">K457DRAFT_24448</name>
</gene>
<feature type="compositionally biased region" description="Polar residues" evidence="1">
    <location>
        <begin position="166"/>
        <end position="178"/>
    </location>
</feature>
<feature type="region of interest" description="Disordered" evidence="1">
    <location>
        <begin position="334"/>
        <end position="406"/>
    </location>
</feature>
<proteinExistence type="predicted"/>
<keyword evidence="3" id="KW-1185">Reference proteome</keyword>
<organism evidence="2 3">
    <name type="scientific">Linnemannia elongata AG-77</name>
    <dbReference type="NCBI Taxonomy" id="1314771"/>
    <lineage>
        <taxon>Eukaryota</taxon>
        <taxon>Fungi</taxon>
        <taxon>Fungi incertae sedis</taxon>
        <taxon>Mucoromycota</taxon>
        <taxon>Mortierellomycotina</taxon>
        <taxon>Mortierellomycetes</taxon>
        <taxon>Mortierellales</taxon>
        <taxon>Mortierellaceae</taxon>
        <taxon>Linnemannia</taxon>
    </lineage>
</organism>
<evidence type="ECO:0000256" key="1">
    <source>
        <dbReference type="SAM" id="MobiDB-lite"/>
    </source>
</evidence>
<dbReference type="AlphaFoldDB" id="A0A197JGB3"/>
<feature type="region of interest" description="Disordered" evidence="1">
    <location>
        <begin position="160"/>
        <end position="220"/>
    </location>
</feature>
<evidence type="ECO:0000313" key="3">
    <source>
        <dbReference type="Proteomes" id="UP000078512"/>
    </source>
</evidence>
<name>A0A197JGB3_9FUNG</name>
<feature type="compositionally biased region" description="Low complexity" evidence="1">
    <location>
        <begin position="196"/>
        <end position="214"/>
    </location>
</feature>
<feature type="compositionally biased region" description="Polar residues" evidence="1">
    <location>
        <begin position="589"/>
        <end position="601"/>
    </location>
</feature>
<dbReference type="OrthoDB" id="2443241at2759"/>
<feature type="compositionally biased region" description="Basic and acidic residues" evidence="1">
    <location>
        <begin position="431"/>
        <end position="454"/>
    </location>
</feature>
<protein>
    <submittedName>
        <fullName evidence="2">Uncharacterized protein</fullName>
    </submittedName>
</protein>
<dbReference type="EMBL" id="KV442102">
    <property type="protein sequence ID" value="OAQ24038.1"/>
    <property type="molecule type" value="Genomic_DNA"/>
</dbReference>
<feature type="region of interest" description="Disordered" evidence="1">
    <location>
        <begin position="31"/>
        <end position="51"/>
    </location>
</feature>
<evidence type="ECO:0000313" key="2">
    <source>
        <dbReference type="EMBL" id="OAQ24038.1"/>
    </source>
</evidence>
<feature type="compositionally biased region" description="Low complexity" evidence="1">
    <location>
        <begin position="609"/>
        <end position="629"/>
    </location>
</feature>
<dbReference type="Proteomes" id="UP000078512">
    <property type="component" value="Unassembled WGS sequence"/>
</dbReference>
<reference evidence="2 3" key="1">
    <citation type="submission" date="2016-05" db="EMBL/GenBank/DDBJ databases">
        <title>Genome sequencing reveals origins of a unique bacterial endosymbiosis in the earliest lineages of terrestrial Fungi.</title>
        <authorList>
            <consortium name="DOE Joint Genome Institute"/>
            <person name="Uehling J."/>
            <person name="Gryganskyi A."/>
            <person name="Hameed K."/>
            <person name="Tschaplinski T."/>
            <person name="Misztal P."/>
            <person name="Wu S."/>
            <person name="Desiro A."/>
            <person name="Vande Pol N."/>
            <person name="Du Z.-Y."/>
            <person name="Zienkiewicz A."/>
            <person name="Zienkiewicz K."/>
            <person name="Morin E."/>
            <person name="Tisserant E."/>
            <person name="Splivallo R."/>
            <person name="Hainaut M."/>
            <person name="Henrissat B."/>
            <person name="Ohm R."/>
            <person name="Kuo A."/>
            <person name="Yan J."/>
            <person name="Lipzen A."/>
            <person name="Nolan M."/>
            <person name="Labutti K."/>
            <person name="Barry K."/>
            <person name="Goldstein A."/>
            <person name="Labbe J."/>
            <person name="Schadt C."/>
            <person name="Tuskan G."/>
            <person name="Grigoriev I."/>
            <person name="Martin F."/>
            <person name="Vilgalys R."/>
            <person name="Bonito G."/>
        </authorList>
    </citation>
    <scope>NUCLEOTIDE SEQUENCE [LARGE SCALE GENOMIC DNA]</scope>
    <source>
        <strain evidence="2 3">AG-77</strain>
    </source>
</reference>
<feature type="region of interest" description="Disordered" evidence="1">
    <location>
        <begin position="589"/>
        <end position="661"/>
    </location>
</feature>
<accession>A0A197JGB3</accession>
<feature type="region of interest" description="Disordered" evidence="1">
    <location>
        <begin position="421"/>
        <end position="462"/>
    </location>
</feature>
<sequence length="1001" mass="111526">MSNIQHKKGNVGLNVTKAEPTVKVSTAMAPRAEAVNPLQEENEGRKDDGSLAMVTPITNDSTVLLAQLDLTRAEIGSFRQLKTSTREKDYCVCIFEQQQEVEGEDEEEGKVSEPLEFSAIVGSGETMLHQTVRRSLRSSPTTTTSAALSVSATTSTTSCLSYLDSPPSSQGSSTAFTVSTTSPSSSPPRHHRRRSSTFSTTEEQQQQQQQQQQIGRRRFSSSRRPITAWLCLACGGPALELPQRWIKRISYTASTRLLRISICDSAFSSYEGVSWRLSYKSEMKCEDPTNGELGRVRTIDLYLSRLVEPKVVNDLLARFPSDLISTSESPSALPSPLTYHHHHLHNSRPCGEGGGREVSCSPSTDCSPKMSPLGLLSPSLSEDTVWLSSSGGGTPDHFSQPYHQHPHQQVLTDVTTDLLIQQQQQQQRLSNDAHDGDSKNRRDGLGRTVDDDRFLGSNNCNSTNSISNNASASIMALLLMTHPKPPLPSPVVENYQLPHFTPCQQQLYQQQQQQSLQFFAQHSMCPQSNHPLGQDSACNALIQGIATCRGRVTNSRLYQHRMSESDSGDLLAYGGGGFLSHGAESQLAEQQQVYQGTRGKNQQGRRHSLQPQQQQNRQHYQHQQQQWYQQGGGNGDWGQRRKDQRRFSTSYQQKHSHHNHQHYYQQPLMSTSQDQHNVANSLSMTVQQASISLVSQPTAVSEAPLLQAPVSSRRRCISSGNFDPEPIAPIMPPSICSALRRRHARRMSCDGRLETNLTSLLESRSSQPASESTVAAMVKVSVSSQSNSHRLQQQQQCSNLNHSQDVVGGHVQQNSGRSRTQGPSMLMEQTDAHYRSKRHSLTISTDFPKDSLWDTSMSSVSDAGYDRRSSIASSISDISISLSHSTTFSSSSSTTSLSSSSNGVCTRKGGPPVHYTLMCWIGGRWPCRLRPLIKKSTLNDIHIMLRRNLKLPPNYYIDIEFEWQGQTYMIMDATHWQWAREQVQDGDMAIRCKIWQKRFAR</sequence>
<feature type="compositionally biased region" description="Low complexity" evidence="1">
    <location>
        <begin position="371"/>
        <end position="381"/>
    </location>
</feature>